<dbReference type="SUPFAM" id="SSF50156">
    <property type="entry name" value="PDZ domain-like"/>
    <property type="match status" value="2"/>
</dbReference>
<evidence type="ECO:0000256" key="7">
    <source>
        <dbReference type="ARBA" id="ARBA00022729"/>
    </source>
</evidence>
<evidence type="ECO:0000256" key="5">
    <source>
        <dbReference type="ARBA" id="ARBA00013958"/>
    </source>
</evidence>
<evidence type="ECO:0000256" key="4">
    <source>
        <dbReference type="ARBA" id="ARBA00013035"/>
    </source>
</evidence>
<dbReference type="InterPro" id="IPR001478">
    <property type="entry name" value="PDZ"/>
</dbReference>
<accession>A0A1W1XN61</accession>
<comment type="subcellular location">
    <subcellularLocation>
        <location evidence="2">Periplasm</location>
    </subcellularLocation>
</comment>
<keyword evidence="6 19" id="KW-0645">Protease</keyword>
<dbReference type="OrthoDB" id="9758917at2"/>
<keyword evidence="12" id="KW-0346">Stress response</keyword>
<feature type="signal peptide" evidence="17">
    <location>
        <begin position="1"/>
        <end position="21"/>
    </location>
</feature>
<dbReference type="SMART" id="SM00228">
    <property type="entry name" value="PDZ"/>
    <property type="match status" value="2"/>
</dbReference>
<evidence type="ECO:0000256" key="16">
    <source>
        <dbReference type="SAM" id="MobiDB-lite"/>
    </source>
</evidence>
<dbReference type="AlphaFoldDB" id="A0A1W1XN61"/>
<dbReference type="RefSeq" id="WP_084090754.1">
    <property type="nucleotide sequence ID" value="NZ_FWXD01000011.1"/>
</dbReference>
<dbReference type="EC" id="3.4.21.107" evidence="4"/>
<feature type="chain" id="PRO_5038808021" description="Probable periplasmic serine endoprotease DegP-like" evidence="17">
    <location>
        <begin position="22"/>
        <end position="476"/>
    </location>
</feature>
<feature type="binding site" evidence="15">
    <location>
        <position position="140"/>
    </location>
    <ligand>
        <name>substrate</name>
    </ligand>
</feature>
<keyword evidence="8" id="KW-0677">Repeat</keyword>
<feature type="binding site" evidence="15">
    <location>
        <position position="110"/>
    </location>
    <ligand>
        <name>substrate</name>
    </ligand>
</feature>
<dbReference type="EMBL" id="FWXD01000011">
    <property type="protein sequence ID" value="SMC25287.1"/>
    <property type="molecule type" value="Genomic_DNA"/>
</dbReference>
<dbReference type="PANTHER" id="PTHR22939">
    <property type="entry name" value="SERINE PROTEASE FAMILY S1C HTRA-RELATED"/>
    <property type="match status" value="1"/>
</dbReference>
<evidence type="ECO:0000259" key="18">
    <source>
        <dbReference type="PROSITE" id="PS50106"/>
    </source>
</evidence>
<dbReference type="GO" id="GO:0042597">
    <property type="term" value="C:periplasmic space"/>
    <property type="evidence" value="ECO:0007669"/>
    <property type="project" value="UniProtKB-SubCell"/>
</dbReference>
<dbReference type="InterPro" id="IPR009003">
    <property type="entry name" value="Peptidase_S1_PA"/>
</dbReference>
<protein>
    <recommendedName>
        <fullName evidence="5">Probable periplasmic serine endoprotease DegP-like</fullName>
        <ecNumber evidence="4">3.4.21.107</ecNumber>
    </recommendedName>
    <alternativeName>
        <fullName evidence="13">Protease Do</fullName>
    </alternativeName>
</protein>
<comment type="similarity">
    <text evidence="3">Belongs to the peptidase S1C family.</text>
</comment>
<evidence type="ECO:0000256" key="11">
    <source>
        <dbReference type="ARBA" id="ARBA00022825"/>
    </source>
</evidence>
<dbReference type="Proteomes" id="UP000192761">
    <property type="component" value="Unassembled WGS sequence"/>
</dbReference>
<dbReference type="InterPro" id="IPR011782">
    <property type="entry name" value="Pept_S1C_Do"/>
</dbReference>
<evidence type="ECO:0000256" key="10">
    <source>
        <dbReference type="ARBA" id="ARBA00022801"/>
    </source>
</evidence>
<evidence type="ECO:0000256" key="17">
    <source>
        <dbReference type="SAM" id="SignalP"/>
    </source>
</evidence>
<evidence type="ECO:0000256" key="1">
    <source>
        <dbReference type="ARBA" id="ARBA00001772"/>
    </source>
</evidence>
<sequence>MIKNWITPGLLAFGLTVAAHAATPASLPDFTQLVEKEGKAVVNISTTATITEQAQGLGGDDDVLDLFRRFGFPAPPNLRGQQGQPQERQAQSLGSGFIIESTGYILTNAHVIAQADEIKVKLTDKREFKAKVIGSDARTDVALLKIEASNLPKVDLGSADKLKVGEWVAAIGSPFGFESSVTAGIVSAKGRSLPDETFVPFIQTDVAINPGNSGGPLFNLSGEVVGINSQIYSRSGGFMGLSFSIPIDVAMKVADELKATGHVTRGRIGVAIQDVNEELAKSFGLPKAGGALLSSVEKDGPAEKAGLKPGDIIQKFNGQAINAPGDLPRLVTATKPGSQARVVVWRDKTSREFTLTVGQMDNADRASKDREYKGSQRQDDSGRFGLSVREANARELKQLGIKFGLVVQAANGAAGRAGLQQGDVIVGIGSNDVTSLQQLRSTLTGLKAGETIALRVQRGEGAQFLTLKAPDNKAEK</sequence>
<evidence type="ECO:0000256" key="9">
    <source>
        <dbReference type="ARBA" id="ARBA00022764"/>
    </source>
</evidence>
<evidence type="ECO:0000256" key="15">
    <source>
        <dbReference type="PIRSR" id="PIRSR611782-2"/>
    </source>
</evidence>
<evidence type="ECO:0000256" key="6">
    <source>
        <dbReference type="ARBA" id="ARBA00022670"/>
    </source>
</evidence>
<proteinExistence type="inferred from homology"/>
<dbReference type="Gene3D" id="2.40.10.120">
    <property type="match status" value="1"/>
</dbReference>
<dbReference type="STRING" id="1121001.SAMN02745857_02100"/>
<evidence type="ECO:0000256" key="3">
    <source>
        <dbReference type="ARBA" id="ARBA00010541"/>
    </source>
</evidence>
<evidence type="ECO:0000313" key="19">
    <source>
        <dbReference type="EMBL" id="SMC25287.1"/>
    </source>
</evidence>
<evidence type="ECO:0000256" key="14">
    <source>
        <dbReference type="PIRSR" id="PIRSR611782-1"/>
    </source>
</evidence>
<dbReference type="PRINTS" id="PR00834">
    <property type="entry name" value="PROTEASES2C"/>
</dbReference>
<keyword evidence="10" id="KW-0378">Hydrolase</keyword>
<dbReference type="SUPFAM" id="SSF50494">
    <property type="entry name" value="Trypsin-like serine proteases"/>
    <property type="match status" value="1"/>
</dbReference>
<dbReference type="NCBIfam" id="TIGR02037">
    <property type="entry name" value="degP_htrA_DO"/>
    <property type="match status" value="1"/>
</dbReference>
<feature type="domain" description="PDZ" evidence="18">
    <location>
        <begin position="269"/>
        <end position="321"/>
    </location>
</feature>
<keyword evidence="9" id="KW-0574">Periplasm</keyword>
<dbReference type="Pfam" id="PF13180">
    <property type="entry name" value="PDZ_2"/>
    <property type="match status" value="2"/>
</dbReference>
<dbReference type="InterPro" id="IPR036034">
    <property type="entry name" value="PDZ_sf"/>
</dbReference>
<evidence type="ECO:0000256" key="13">
    <source>
        <dbReference type="ARBA" id="ARBA00032850"/>
    </source>
</evidence>
<dbReference type="Pfam" id="PF13365">
    <property type="entry name" value="Trypsin_2"/>
    <property type="match status" value="1"/>
</dbReference>
<evidence type="ECO:0000256" key="8">
    <source>
        <dbReference type="ARBA" id="ARBA00022737"/>
    </source>
</evidence>
<evidence type="ECO:0000256" key="2">
    <source>
        <dbReference type="ARBA" id="ARBA00004418"/>
    </source>
</evidence>
<feature type="compositionally biased region" description="Basic and acidic residues" evidence="16">
    <location>
        <begin position="362"/>
        <end position="382"/>
    </location>
</feature>
<dbReference type="PROSITE" id="PS50106">
    <property type="entry name" value="PDZ"/>
    <property type="match status" value="2"/>
</dbReference>
<keyword evidence="20" id="KW-1185">Reference proteome</keyword>
<comment type="catalytic activity">
    <reaction evidence="1">
        <text>Acts on substrates that are at least partially unfolded. The cleavage site P1 residue is normally between a pair of hydrophobic residues, such as Val-|-Val.</text>
        <dbReference type="EC" id="3.4.21.107"/>
    </reaction>
</comment>
<dbReference type="CDD" id="cd10839">
    <property type="entry name" value="cpPDZ1_DegP-like"/>
    <property type="match status" value="1"/>
</dbReference>
<dbReference type="GO" id="GO:0004252">
    <property type="term" value="F:serine-type endopeptidase activity"/>
    <property type="evidence" value="ECO:0007669"/>
    <property type="project" value="InterPro"/>
</dbReference>
<gene>
    <name evidence="19" type="ORF">SAMN02745857_02100</name>
</gene>
<evidence type="ECO:0000313" key="20">
    <source>
        <dbReference type="Proteomes" id="UP000192761"/>
    </source>
</evidence>
<feature type="active site" description="Charge relay system" evidence="14">
    <location>
        <position position="140"/>
    </location>
</feature>
<dbReference type="GO" id="GO:0006508">
    <property type="term" value="P:proteolysis"/>
    <property type="evidence" value="ECO:0007669"/>
    <property type="project" value="UniProtKB-KW"/>
</dbReference>
<keyword evidence="11" id="KW-0720">Serine protease</keyword>
<feature type="binding site" evidence="15">
    <location>
        <begin position="211"/>
        <end position="213"/>
    </location>
    <ligand>
        <name>substrate</name>
    </ligand>
</feature>
<evidence type="ECO:0000256" key="12">
    <source>
        <dbReference type="ARBA" id="ARBA00023016"/>
    </source>
</evidence>
<feature type="active site" description="Charge relay system" evidence="14">
    <location>
        <position position="213"/>
    </location>
</feature>
<feature type="region of interest" description="Disordered" evidence="16">
    <location>
        <begin position="360"/>
        <end position="383"/>
    </location>
</feature>
<dbReference type="FunFam" id="2.40.10.120:FF:000007">
    <property type="entry name" value="Periplasmic serine endoprotease DegP-like"/>
    <property type="match status" value="1"/>
</dbReference>
<dbReference type="Gene3D" id="2.30.42.10">
    <property type="match status" value="2"/>
</dbReference>
<organism evidence="19 20">
    <name type="scientific">Andreprevotia lacus DSM 23236</name>
    <dbReference type="NCBI Taxonomy" id="1121001"/>
    <lineage>
        <taxon>Bacteria</taxon>
        <taxon>Pseudomonadati</taxon>
        <taxon>Pseudomonadota</taxon>
        <taxon>Betaproteobacteria</taxon>
        <taxon>Neisseriales</taxon>
        <taxon>Chitinibacteraceae</taxon>
        <taxon>Andreprevotia</taxon>
    </lineage>
</organism>
<dbReference type="InterPro" id="IPR001940">
    <property type="entry name" value="Peptidase_S1C"/>
</dbReference>
<dbReference type="PANTHER" id="PTHR22939:SF130">
    <property type="entry name" value="PERIPLASMIC SERINE ENDOPROTEASE DEGP-LIKE-RELATED"/>
    <property type="match status" value="1"/>
</dbReference>
<feature type="active site" description="Charge relay system" evidence="14">
    <location>
        <position position="110"/>
    </location>
</feature>
<reference evidence="19 20" key="1">
    <citation type="submission" date="2017-04" db="EMBL/GenBank/DDBJ databases">
        <authorList>
            <person name="Afonso C.L."/>
            <person name="Miller P.J."/>
            <person name="Scott M.A."/>
            <person name="Spackman E."/>
            <person name="Goraichik I."/>
            <person name="Dimitrov K.M."/>
            <person name="Suarez D.L."/>
            <person name="Swayne D.E."/>
        </authorList>
    </citation>
    <scope>NUCLEOTIDE SEQUENCE [LARGE SCALE GENOMIC DNA]</scope>
    <source>
        <strain evidence="19 20">DSM 23236</strain>
    </source>
</reference>
<feature type="domain" description="PDZ" evidence="18">
    <location>
        <begin position="378"/>
        <end position="460"/>
    </location>
</feature>
<name>A0A1W1XN61_9NEIS</name>
<keyword evidence="7 17" id="KW-0732">Signal</keyword>